<sequence length="32" mass="3831">MFREYFSQYDVKGVRGDKLIHHHIGGGKWKKL</sequence>
<dbReference type="Proteomes" id="UP001342826">
    <property type="component" value="Unassembled WGS sequence"/>
</dbReference>
<accession>A0ABU6P2W9</accession>
<keyword evidence="2" id="KW-1185">Reference proteome</keyword>
<name>A0ABU6P2W9_9BACI</name>
<reference evidence="1 2" key="1">
    <citation type="submission" date="2023-03" db="EMBL/GenBank/DDBJ databases">
        <title>Bacillus Genome Sequencing.</title>
        <authorList>
            <person name="Dunlap C."/>
        </authorList>
    </citation>
    <scope>NUCLEOTIDE SEQUENCE [LARGE SCALE GENOMIC DNA]</scope>
    <source>
        <strain evidence="1 2">NRS-1717</strain>
    </source>
</reference>
<proteinExistence type="predicted"/>
<dbReference type="EMBL" id="JARTFS010000013">
    <property type="protein sequence ID" value="MED4402849.1"/>
    <property type="molecule type" value="Genomic_DNA"/>
</dbReference>
<gene>
    <name evidence="1" type="ORF">P9271_16205</name>
</gene>
<comment type="caution">
    <text evidence="1">The sequence shown here is derived from an EMBL/GenBank/DDBJ whole genome shotgun (WGS) entry which is preliminary data.</text>
</comment>
<evidence type="ECO:0000313" key="1">
    <source>
        <dbReference type="EMBL" id="MED4402849.1"/>
    </source>
</evidence>
<organism evidence="1 2">
    <name type="scientific">Metabacillus fastidiosus</name>
    <dbReference type="NCBI Taxonomy" id="1458"/>
    <lineage>
        <taxon>Bacteria</taxon>
        <taxon>Bacillati</taxon>
        <taxon>Bacillota</taxon>
        <taxon>Bacilli</taxon>
        <taxon>Bacillales</taxon>
        <taxon>Bacillaceae</taxon>
        <taxon>Metabacillus</taxon>
    </lineage>
</organism>
<evidence type="ECO:0000313" key="2">
    <source>
        <dbReference type="Proteomes" id="UP001342826"/>
    </source>
</evidence>
<protein>
    <submittedName>
        <fullName evidence="1">Uncharacterized protein</fullName>
    </submittedName>
</protein>